<reference evidence="5" key="1">
    <citation type="submission" date="2020-10" db="EMBL/GenBank/DDBJ databases">
        <authorList>
            <person name="Abbas A."/>
            <person name="Razzaq R."/>
            <person name="Waqas M."/>
            <person name="Abbas N."/>
            <person name="Nielsen T.K."/>
            <person name="Hansen L.H."/>
            <person name="Hussain S."/>
            <person name="Shahid M."/>
        </authorList>
    </citation>
    <scope>NUCLEOTIDE SEQUENCE</scope>
    <source>
        <strain evidence="5">S14</strain>
    </source>
</reference>
<evidence type="ECO:0000259" key="4">
    <source>
        <dbReference type="PROSITE" id="PS50883"/>
    </source>
</evidence>
<keyword evidence="6" id="KW-1185">Reference proteome</keyword>
<protein>
    <submittedName>
        <fullName evidence="5">EAL domain-containing protein</fullName>
    </submittedName>
</protein>
<name>A0ABU1DHH5_9HYPH</name>
<evidence type="ECO:0000256" key="2">
    <source>
        <dbReference type="SAM" id="MobiDB-lite"/>
    </source>
</evidence>
<dbReference type="Proteomes" id="UP001181622">
    <property type="component" value="Unassembled WGS sequence"/>
</dbReference>
<proteinExistence type="predicted"/>
<feature type="domain" description="EAL" evidence="4">
    <location>
        <begin position="185"/>
        <end position="436"/>
    </location>
</feature>
<gene>
    <name evidence="5" type="ORF">IHQ68_13010</name>
</gene>
<evidence type="ECO:0000313" key="5">
    <source>
        <dbReference type="EMBL" id="MDR4307537.1"/>
    </source>
</evidence>
<keyword evidence="3" id="KW-1133">Transmembrane helix</keyword>
<dbReference type="SMART" id="SM00052">
    <property type="entry name" value="EAL"/>
    <property type="match status" value="1"/>
</dbReference>
<comment type="caution">
    <text evidence="5">The sequence shown here is derived from an EMBL/GenBank/DDBJ whole genome shotgun (WGS) entry which is preliminary data.</text>
</comment>
<feature type="region of interest" description="Disordered" evidence="2">
    <location>
        <begin position="424"/>
        <end position="452"/>
    </location>
</feature>
<evidence type="ECO:0000256" key="3">
    <source>
        <dbReference type="SAM" id="Phobius"/>
    </source>
</evidence>
<dbReference type="PROSITE" id="PS50883">
    <property type="entry name" value="EAL"/>
    <property type="match status" value="1"/>
</dbReference>
<evidence type="ECO:0000313" key="6">
    <source>
        <dbReference type="Proteomes" id="UP001181622"/>
    </source>
</evidence>
<dbReference type="PANTHER" id="PTHR33121:SF79">
    <property type="entry name" value="CYCLIC DI-GMP PHOSPHODIESTERASE PDED-RELATED"/>
    <property type="match status" value="1"/>
</dbReference>
<organism evidence="5 6">
    <name type="scientific">Chelatococcus sambhunathii</name>
    <dbReference type="NCBI Taxonomy" id="363953"/>
    <lineage>
        <taxon>Bacteria</taxon>
        <taxon>Pseudomonadati</taxon>
        <taxon>Pseudomonadota</taxon>
        <taxon>Alphaproteobacteria</taxon>
        <taxon>Hyphomicrobiales</taxon>
        <taxon>Chelatococcaceae</taxon>
        <taxon>Chelatococcus</taxon>
    </lineage>
</organism>
<dbReference type="PANTHER" id="PTHR33121">
    <property type="entry name" value="CYCLIC DI-GMP PHOSPHODIESTERASE PDEF"/>
    <property type="match status" value="1"/>
</dbReference>
<feature type="coiled-coil region" evidence="1">
    <location>
        <begin position="64"/>
        <end position="91"/>
    </location>
</feature>
<dbReference type="InterPro" id="IPR001633">
    <property type="entry name" value="EAL_dom"/>
</dbReference>
<dbReference type="PROSITE" id="PS51257">
    <property type="entry name" value="PROKAR_LIPOPROTEIN"/>
    <property type="match status" value="1"/>
</dbReference>
<evidence type="ECO:0000256" key="1">
    <source>
        <dbReference type="SAM" id="Coils"/>
    </source>
</evidence>
<dbReference type="RefSeq" id="WP_309392473.1">
    <property type="nucleotide sequence ID" value="NZ_JADBEO010000027.1"/>
</dbReference>
<sequence length="452" mass="46969">MSKPAAIFVAAAMAVTAGCVAVIAAFGFGLSLPQALLAAFGALIAMTVIQLAFSRAAPQDSERLEDLDRVVTQLQSRIETLEARLTTLDGASSERARAATRPMVEEIAALGGLVNTIAKELAAQDVEIGKLRSAAAAPAMAAFQPRAAPEPPAAAPAPLAAPRVVAVPEAFDPVDALSTPGPVPTDDVGARLEAALATGRVEPHLQPIVSLPGRRVAHYEALARISEPTGVLAAAHFTPVAAARGRIADIDRLMLNACAPVARRLAAKGAGAVFVNVAAETLAGPEGRAALAAPFEGRAELARTIVLELTQAAFGRLGAEAAALLDRLRGQGVRFSMDGVEDLRLDPRDLSRRGVRFVKVAAERLLDPEAARGAAIHPADLASLLSRYDVELIATHVEEERTVPELLDMDVRLSQGALFGVPRPVRPAAPDEAPSARPAAATRLVPRAVGAR</sequence>
<dbReference type="InterPro" id="IPR050706">
    <property type="entry name" value="Cyclic-di-GMP_PDE-like"/>
</dbReference>
<dbReference type="Gene3D" id="3.20.20.450">
    <property type="entry name" value="EAL domain"/>
    <property type="match status" value="1"/>
</dbReference>
<accession>A0ABU1DHH5</accession>
<feature type="transmembrane region" description="Helical" evidence="3">
    <location>
        <begin position="6"/>
        <end position="28"/>
    </location>
</feature>
<dbReference type="EMBL" id="JADBEO010000027">
    <property type="protein sequence ID" value="MDR4307537.1"/>
    <property type="molecule type" value="Genomic_DNA"/>
</dbReference>
<keyword evidence="3" id="KW-0472">Membrane</keyword>
<keyword evidence="3" id="KW-0812">Transmembrane</keyword>
<dbReference type="InterPro" id="IPR035919">
    <property type="entry name" value="EAL_sf"/>
</dbReference>
<feature type="transmembrane region" description="Helical" evidence="3">
    <location>
        <begin position="35"/>
        <end position="53"/>
    </location>
</feature>
<dbReference type="SUPFAM" id="SSF141868">
    <property type="entry name" value="EAL domain-like"/>
    <property type="match status" value="1"/>
</dbReference>
<keyword evidence="1" id="KW-0175">Coiled coil</keyword>
<dbReference type="CDD" id="cd01948">
    <property type="entry name" value="EAL"/>
    <property type="match status" value="1"/>
</dbReference>
<dbReference type="Pfam" id="PF00563">
    <property type="entry name" value="EAL"/>
    <property type="match status" value="1"/>
</dbReference>